<dbReference type="Proteomes" id="UP000622552">
    <property type="component" value="Unassembled WGS sequence"/>
</dbReference>
<dbReference type="RefSeq" id="WP_197004061.1">
    <property type="nucleotide sequence ID" value="NZ_BONS01000022.1"/>
</dbReference>
<evidence type="ECO:0000313" key="2">
    <source>
        <dbReference type="EMBL" id="MBG6137166.1"/>
    </source>
</evidence>
<dbReference type="PANTHER" id="PTHR35335:SF1">
    <property type="entry name" value="UPF0716 PROTEIN FXSA"/>
    <property type="match status" value="1"/>
</dbReference>
<keyword evidence="3" id="KW-1185">Reference proteome</keyword>
<feature type="transmembrane region" description="Helical" evidence="1">
    <location>
        <begin position="29"/>
        <end position="49"/>
    </location>
</feature>
<sequence length="155" mass="16529">MRTLWLIVAALIIVPIVEIAALIAVGQVIGLGWTVLLVLATSALGGWLLRREGGRAWRAVQADVQAGRAPGRHATDGVLVVVGGILMLVPGFVSDLFGLLMIAPPTRGLFRGLVEQVATRRLDPRTTNDLFGPRTVRIRSQRGASPEAPIEGEIV</sequence>
<keyword evidence="1" id="KW-0472">Membrane</keyword>
<name>A0A8J7KKU8_9ACTN</name>
<gene>
    <name evidence="2" type="ORF">IW245_003360</name>
</gene>
<comment type="caution">
    <text evidence="2">The sequence shown here is derived from an EMBL/GenBank/DDBJ whole genome shotgun (WGS) entry which is preliminary data.</text>
</comment>
<proteinExistence type="predicted"/>
<dbReference type="EMBL" id="JADOUF010000001">
    <property type="protein sequence ID" value="MBG6137166.1"/>
    <property type="molecule type" value="Genomic_DNA"/>
</dbReference>
<dbReference type="GO" id="GO:0016020">
    <property type="term" value="C:membrane"/>
    <property type="evidence" value="ECO:0007669"/>
    <property type="project" value="InterPro"/>
</dbReference>
<reference evidence="2" key="1">
    <citation type="submission" date="2020-11" db="EMBL/GenBank/DDBJ databases">
        <title>Sequencing the genomes of 1000 actinobacteria strains.</title>
        <authorList>
            <person name="Klenk H.-P."/>
        </authorList>
    </citation>
    <scope>NUCLEOTIDE SEQUENCE</scope>
    <source>
        <strain evidence="2">DSM 45356</strain>
    </source>
</reference>
<organism evidence="2 3">
    <name type="scientific">Longispora fulva</name>
    <dbReference type="NCBI Taxonomy" id="619741"/>
    <lineage>
        <taxon>Bacteria</taxon>
        <taxon>Bacillati</taxon>
        <taxon>Actinomycetota</taxon>
        <taxon>Actinomycetes</taxon>
        <taxon>Micromonosporales</taxon>
        <taxon>Micromonosporaceae</taxon>
        <taxon>Longispora</taxon>
    </lineage>
</organism>
<dbReference type="InterPro" id="IPR007313">
    <property type="entry name" value="FxsA"/>
</dbReference>
<protein>
    <submittedName>
        <fullName evidence="2">UPF0716 protein FxsA</fullName>
    </submittedName>
</protein>
<evidence type="ECO:0000256" key="1">
    <source>
        <dbReference type="SAM" id="Phobius"/>
    </source>
</evidence>
<dbReference type="PANTHER" id="PTHR35335">
    <property type="entry name" value="UPF0716 PROTEIN FXSA"/>
    <property type="match status" value="1"/>
</dbReference>
<evidence type="ECO:0000313" key="3">
    <source>
        <dbReference type="Proteomes" id="UP000622552"/>
    </source>
</evidence>
<accession>A0A8J7KKU8</accession>
<keyword evidence="1" id="KW-0812">Transmembrane</keyword>
<keyword evidence="1" id="KW-1133">Transmembrane helix</keyword>
<feature type="transmembrane region" description="Helical" evidence="1">
    <location>
        <begin position="78"/>
        <end position="103"/>
    </location>
</feature>
<dbReference type="Pfam" id="PF04186">
    <property type="entry name" value="FxsA"/>
    <property type="match status" value="1"/>
</dbReference>
<dbReference type="NCBIfam" id="NF008528">
    <property type="entry name" value="PRK11463.1-2"/>
    <property type="match status" value="1"/>
</dbReference>
<dbReference type="AlphaFoldDB" id="A0A8J7KKU8"/>